<dbReference type="AlphaFoldDB" id="A0A7T8K0T1"/>
<sequence length="59" mass="6352">MGLKLASFAGLGQNGIADTTPVSGHGNISGCKQCQKEIDKTVDQLLMWETMQFCCETCL</sequence>
<accession>A0A7T8K0T1</accession>
<evidence type="ECO:0000313" key="1">
    <source>
        <dbReference type="EMBL" id="QQP40765.1"/>
    </source>
</evidence>
<protein>
    <submittedName>
        <fullName evidence="1">LOC101855726</fullName>
    </submittedName>
</protein>
<name>A0A7T8K0T1_CALRO</name>
<gene>
    <name evidence="1" type="ORF">FKW44_014919</name>
</gene>
<dbReference type="EMBL" id="CP045899">
    <property type="protein sequence ID" value="QQP40765.1"/>
    <property type="molecule type" value="Genomic_DNA"/>
</dbReference>
<feature type="non-terminal residue" evidence="1">
    <location>
        <position position="59"/>
    </location>
</feature>
<reference evidence="2" key="1">
    <citation type="submission" date="2021-01" db="EMBL/GenBank/DDBJ databases">
        <title>Caligus Genome Assembly.</title>
        <authorList>
            <person name="Gallardo-Escarate C."/>
        </authorList>
    </citation>
    <scope>NUCLEOTIDE SEQUENCE [LARGE SCALE GENOMIC DNA]</scope>
</reference>
<evidence type="ECO:0000313" key="2">
    <source>
        <dbReference type="Proteomes" id="UP000595437"/>
    </source>
</evidence>
<dbReference type="Proteomes" id="UP000595437">
    <property type="component" value="Chromosome 10"/>
</dbReference>
<keyword evidence="2" id="KW-1185">Reference proteome</keyword>
<organism evidence="1 2">
    <name type="scientific">Caligus rogercresseyi</name>
    <name type="common">Sea louse</name>
    <dbReference type="NCBI Taxonomy" id="217165"/>
    <lineage>
        <taxon>Eukaryota</taxon>
        <taxon>Metazoa</taxon>
        <taxon>Ecdysozoa</taxon>
        <taxon>Arthropoda</taxon>
        <taxon>Crustacea</taxon>
        <taxon>Multicrustacea</taxon>
        <taxon>Hexanauplia</taxon>
        <taxon>Copepoda</taxon>
        <taxon>Siphonostomatoida</taxon>
        <taxon>Caligidae</taxon>
        <taxon>Caligus</taxon>
    </lineage>
</organism>
<proteinExistence type="predicted"/>